<evidence type="ECO:0000313" key="2">
    <source>
        <dbReference type="EMBL" id="ALT68476.1"/>
    </source>
</evidence>
<sequence>MNLQVLGFKGEISSVGDTLSQINSIKKDDEIIQLLNADAVAGRRHIEHGVNQAFLAFSRGENLANDLSVEICLRCSAQRQISKAFDILGLKEGPMNLCAVLIDCDDYADDLSSVFELDESVLIPNTEKLKGIYSISDDELGIIDVEDILIDRISKLVVDY</sequence>
<dbReference type="Proteomes" id="UP000067738">
    <property type="component" value="Chromosome"/>
</dbReference>
<dbReference type="GeneID" id="26735656"/>
<dbReference type="Pfam" id="PF08617">
    <property type="entry name" value="CGI-121"/>
    <property type="match status" value="1"/>
</dbReference>
<protein>
    <recommendedName>
        <fullName evidence="4">KEOPS complex subunit Cgi121</fullName>
    </recommendedName>
</protein>
<evidence type="ECO:0008006" key="4">
    <source>
        <dbReference type="Google" id="ProtNLM"/>
    </source>
</evidence>
<dbReference type="SUPFAM" id="SSF143870">
    <property type="entry name" value="PF0523-like"/>
    <property type="match status" value="1"/>
</dbReference>
<accession>A0A0U3CIU1</accession>
<reference evidence="2 3" key="1">
    <citation type="submission" date="2015-04" db="EMBL/GenBank/DDBJ databases">
        <title>The complete genome sequence of the rumen methanogen Methanobrevibacter millerae SM9.</title>
        <authorList>
            <person name="Leahy S.C."/>
            <person name="Kelly W.J."/>
            <person name="Pacheco D.M."/>
            <person name="Li D."/>
            <person name="Altermann E."/>
            <person name="Attwood G.T."/>
        </authorList>
    </citation>
    <scope>NUCLEOTIDE SEQUENCE [LARGE SCALE GENOMIC DNA]</scope>
    <source>
        <strain evidence="2 3">SM9</strain>
    </source>
</reference>
<organism evidence="2 3">
    <name type="scientific">Methanobrevibacter millerae</name>
    <dbReference type="NCBI Taxonomy" id="230361"/>
    <lineage>
        <taxon>Archaea</taxon>
        <taxon>Methanobacteriati</taxon>
        <taxon>Methanobacteriota</taxon>
        <taxon>Methanomada group</taxon>
        <taxon>Methanobacteria</taxon>
        <taxon>Methanobacteriales</taxon>
        <taxon>Methanobacteriaceae</taxon>
        <taxon>Methanobrevibacter</taxon>
    </lineage>
</organism>
<dbReference type="InterPro" id="IPR036504">
    <property type="entry name" value="CGI121/TPRKB_sf"/>
</dbReference>
<evidence type="ECO:0000256" key="1">
    <source>
        <dbReference type="ARBA" id="ARBA00005546"/>
    </source>
</evidence>
<comment type="similarity">
    <text evidence="1">Belongs to the CGI121/TPRKB family.</text>
</comment>
<dbReference type="OrthoDB" id="69587at2157"/>
<dbReference type="PATRIC" id="fig|230361.4.peg.702"/>
<dbReference type="AlphaFoldDB" id="A0A0U3CIU1"/>
<dbReference type="RefSeq" id="WP_058738793.1">
    <property type="nucleotide sequence ID" value="NZ_CP011266.1"/>
</dbReference>
<dbReference type="NCBIfam" id="NF011465">
    <property type="entry name" value="PRK14886.1-1"/>
    <property type="match status" value="1"/>
</dbReference>
<name>A0A0U3CIU1_9EURY</name>
<proteinExistence type="inferred from homology"/>
<dbReference type="Gene3D" id="3.30.2380.10">
    <property type="entry name" value="CGI121/TPRKB"/>
    <property type="match status" value="1"/>
</dbReference>
<keyword evidence="3" id="KW-1185">Reference proteome</keyword>
<dbReference type="KEGG" id="mmil:sm9_0679"/>
<dbReference type="EMBL" id="CP011266">
    <property type="protein sequence ID" value="ALT68476.1"/>
    <property type="molecule type" value="Genomic_DNA"/>
</dbReference>
<evidence type="ECO:0000313" key="3">
    <source>
        <dbReference type="Proteomes" id="UP000067738"/>
    </source>
</evidence>
<gene>
    <name evidence="2" type="ORF">sm9_0679</name>
</gene>
<dbReference type="InterPro" id="IPR013926">
    <property type="entry name" value="CGI121/TPRKB"/>
</dbReference>